<feature type="transmembrane region" description="Helical" evidence="1">
    <location>
        <begin position="67"/>
        <end position="90"/>
    </location>
</feature>
<dbReference type="InterPro" id="IPR002798">
    <property type="entry name" value="SpoIIM-like"/>
</dbReference>
<feature type="transmembrane region" description="Helical" evidence="1">
    <location>
        <begin position="166"/>
        <end position="184"/>
    </location>
</feature>
<accession>A0A2T9XBB7</accession>
<reference evidence="2 3" key="1">
    <citation type="journal article" date="2015" name="Appl. Environ. Microbiol.">
        <title>Nanoarchaeota, Their Sulfolobales Host, and Nanoarchaeota Virus Distribution across Yellowstone National Park Hot Springs.</title>
        <authorList>
            <person name="Munson-McGee J.H."/>
            <person name="Field E.K."/>
            <person name="Bateson M."/>
            <person name="Rooney C."/>
            <person name="Stepanauskas R."/>
            <person name="Young M.J."/>
        </authorList>
    </citation>
    <scope>NUCLEOTIDE SEQUENCE [LARGE SCALE GENOMIC DNA]</scope>
    <source>
        <strain evidence="2">SCGC AC-742_N10</strain>
    </source>
</reference>
<organism evidence="2 3">
    <name type="scientific">Acidianus hospitalis</name>
    <dbReference type="NCBI Taxonomy" id="563177"/>
    <lineage>
        <taxon>Archaea</taxon>
        <taxon>Thermoproteota</taxon>
        <taxon>Thermoprotei</taxon>
        <taxon>Sulfolobales</taxon>
        <taxon>Sulfolobaceae</taxon>
        <taxon>Acidianus</taxon>
    </lineage>
</organism>
<keyword evidence="1" id="KW-0472">Membrane</keyword>
<evidence type="ECO:0000256" key="1">
    <source>
        <dbReference type="SAM" id="Phobius"/>
    </source>
</evidence>
<gene>
    <name evidence="2" type="ORF">DDW13_00815</name>
</gene>
<sequence length="201" mass="22843">MRRQTLVFFILFIIELLIFIGTSALPVNQPELASEFQCERSSIVSLPYSIEALAIFTNNYRVALEEFIPALGVGIMGYTIGYTGYVLSAFSNAQGVPGWVPAIFLFTLPHSWLELPSYAFAATAGLFLLIDRNWKRFLYMIGFVGLELFFAASVEAGEIVLENVNVIYSYLFWIPAALLFYVLYEVYEYIMDVTEKPKVQY</sequence>
<keyword evidence="1" id="KW-0812">Transmembrane</keyword>
<proteinExistence type="predicted"/>
<dbReference type="EMBL" id="QEFD01000031">
    <property type="protein sequence ID" value="PVU77394.1"/>
    <property type="molecule type" value="Genomic_DNA"/>
</dbReference>
<keyword evidence="1" id="KW-1133">Transmembrane helix</keyword>
<feature type="transmembrane region" description="Helical" evidence="1">
    <location>
        <begin position="137"/>
        <end position="154"/>
    </location>
</feature>
<comment type="caution">
    <text evidence="2">The sequence shown here is derived from an EMBL/GenBank/DDBJ whole genome shotgun (WGS) entry which is preliminary data.</text>
</comment>
<evidence type="ECO:0008006" key="4">
    <source>
        <dbReference type="Google" id="ProtNLM"/>
    </source>
</evidence>
<name>A0A2T9XBB7_9CREN</name>
<dbReference type="Pfam" id="PF01944">
    <property type="entry name" value="SpoIIM"/>
    <property type="match status" value="1"/>
</dbReference>
<evidence type="ECO:0000313" key="2">
    <source>
        <dbReference type="EMBL" id="PVU77394.1"/>
    </source>
</evidence>
<dbReference type="AlphaFoldDB" id="A0A2T9XBB7"/>
<protein>
    <recommendedName>
        <fullName evidence="4">Stage II sporulation protein M</fullName>
    </recommendedName>
</protein>
<feature type="transmembrane region" description="Helical" evidence="1">
    <location>
        <begin position="6"/>
        <end position="27"/>
    </location>
</feature>
<feature type="transmembrane region" description="Helical" evidence="1">
    <location>
        <begin position="110"/>
        <end position="130"/>
    </location>
</feature>
<evidence type="ECO:0000313" key="3">
    <source>
        <dbReference type="Proteomes" id="UP000245638"/>
    </source>
</evidence>
<dbReference type="Proteomes" id="UP000245638">
    <property type="component" value="Unassembled WGS sequence"/>
</dbReference>